<keyword evidence="1" id="KW-0812">Transmembrane</keyword>
<organism evidence="2">
    <name type="scientific">Anguilla anguilla</name>
    <name type="common">European freshwater eel</name>
    <name type="synonym">Muraena anguilla</name>
    <dbReference type="NCBI Taxonomy" id="7936"/>
    <lineage>
        <taxon>Eukaryota</taxon>
        <taxon>Metazoa</taxon>
        <taxon>Chordata</taxon>
        <taxon>Craniata</taxon>
        <taxon>Vertebrata</taxon>
        <taxon>Euteleostomi</taxon>
        <taxon>Actinopterygii</taxon>
        <taxon>Neopterygii</taxon>
        <taxon>Teleostei</taxon>
        <taxon>Anguilliformes</taxon>
        <taxon>Anguillidae</taxon>
        <taxon>Anguilla</taxon>
    </lineage>
</organism>
<keyword evidence="1" id="KW-0472">Membrane</keyword>
<protein>
    <submittedName>
        <fullName evidence="2">Uncharacterized protein</fullName>
    </submittedName>
</protein>
<reference evidence="2" key="2">
    <citation type="journal article" date="2015" name="Fish Shellfish Immunol.">
        <title>Early steps in the European eel (Anguilla anguilla)-Vibrio vulnificus interaction in the gills: Role of the RtxA13 toxin.</title>
        <authorList>
            <person name="Callol A."/>
            <person name="Pajuelo D."/>
            <person name="Ebbesson L."/>
            <person name="Teles M."/>
            <person name="MacKenzie S."/>
            <person name="Amaro C."/>
        </authorList>
    </citation>
    <scope>NUCLEOTIDE SEQUENCE</scope>
</reference>
<keyword evidence="1" id="KW-1133">Transmembrane helix</keyword>
<dbReference type="AlphaFoldDB" id="A0A0E9PZ95"/>
<evidence type="ECO:0000256" key="1">
    <source>
        <dbReference type="SAM" id="Phobius"/>
    </source>
</evidence>
<proteinExistence type="predicted"/>
<evidence type="ECO:0000313" key="2">
    <source>
        <dbReference type="EMBL" id="JAH09794.1"/>
    </source>
</evidence>
<name>A0A0E9PZ95_ANGAN</name>
<accession>A0A0E9PZ95</accession>
<feature type="transmembrane region" description="Helical" evidence="1">
    <location>
        <begin position="44"/>
        <end position="64"/>
    </location>
</feature>
<dbReference type="EMBL" id="GBXM01098783">
    <property type="protein sequence ID" value="JAH09794.1"/>
    <property type="molecule type" value="Transcribed_RNA"/>
</dbReference>
<sequence length="74" mass="9125">MKQNGMWSHCLRSFWVVNRCPFCNYFKNIKLEPKFHLQHSELKVVQSFGFFCFWVYFIHCYVVCSEYLTLHKCF</sequence>
<reference evidence="2" key="1">
    <citation type="submission" date="2014-11" db="EMBL/GenBank/DDBJ databases">
        <authorList>
            <person name="Amaro Gonzalez C."/>
        </authorList>
    </citation>
    <scope>NUCLEOTIDE SEQUENCE</scope>
</reference>